<dbReference type="Proteomes" id="UP000029781">
    <property type="component" value="Segment"/>
</dbReference>
<dbReference type="PROSITE" id="PS50088">
    <property type="entry name" value="ANK_REPEAT"/>
    <property type="match status" value="1"/>
</dbReference>
<dbReference type="Gene3D" id="1.25.40.20">
    <property type="entry name" value="Ankyrin repeat-containing domain"/>
    <property type="match status" value="1"/>
</dbReference>
<dbReference type="Pfam" id="PF12796">
    <property type="entry name" value="Ank_2"/>
    <property type="match status" value="1"/>
</dbReference>
<dbReference type="SUPFAM" id="SSF48403">
    <property type="entry name" value="Ankyrin repeat"/>
    <property type="match status" value="1"/>
</dbReference>
<dbReference type="PROSITE" id="PS50297">
    <property type="entry name" value="ANK_REP_REGION"/>
    <property type="match status" value="1"/>
</dbReference>
<name>E3T4Z9_CROVB</name>
<keyword evidence="2" id="KW-1185">Reference proteome</keyword>
<dbReference type="SMART" id="SM00248">
    <property type="entry name" value="ANK"/>
    <property type="match status" value="2"/>
</dbReference>
<gene>
    <name evidence="1" type="ORF">crov229</name>
</gene>
<dbReference type="RefSeq" id="YP_003969861.1">
    <property type="nucleotide sequence ID" value="NC_014637.1"/>
</dbReference>
<dbReference type="InterPro" id="IPR036770">
    <property type="entry name" value="Ankyrin_rpt-contain_sf"/>
</dbReference>
<evidence type="ECO:0000313" key="2">
    <source>
        <dbReference type="Proteomes" id="UP000029781"/>
    </source>
</evidence>
<organismHost>
    <name type="scientific">Cafeteria roenbergensis</name>
    <name type="common">Marine flagellate</name>
    <dbReference type="NCBI Taxonomy" id="33653"/>
</organismHost>
<evidence type="ECO:0000313" key="1">
    <source>
        <dbReference type="EMBL" id="ADO67262.1"/>
    </source>
</evidence>
<sequence length="123" mass="13979">MIYSELVLKLINTLPNFDCIDDNGNNICHHLASYGDEQIFKSLTKTHTPNWKSILNQRNDEGQTPLHVAVKNNKQKLAKDFIKLGSNQDILDIYGNSCTFKQNGDSVKHINNKDVKIIGKRII</sequence>
<organism evidence="1 2">
    <name type="scientific">Cafeteria roenbergensis virus (strain BV-PW1)</name>
    <name type="common">CroV</name>
    <dbReference type="NCBI Taxonomy" id="693272"/>
    <lineage>
        <taxon>Viruses</taxon>
        <taxon>Varidnaviria</taxon>
        <taxon>Bamfordvirae</taxon>
        <taxon>Nucleocytoviricota</taxon>
        <taxon>Megaviricetes</taxon>
        <taxon>Imitervirales</taxon>
        <taxon>Mimiviridae</taxon>
        <taxon>Aliimimivirinae</taxon>
        <taxon>Rheavirus</taxon>
        <taxon>Rheavirus sinusmexicani</taxon>
    </lineage>
</organism>
<reference evidence="1 2" key="1">
    <citation type="journal article" date="2010" name="Proc. Natl. Acad. Sci. U.S.A.">
        <title>Giant virus with a remarkable complement of genes infects marine zooplankton.</title>
        <authorList>
            <person name="Fischer M.G."/>
            <person name="Allen M.J."/>
            <person name="Wilson W.H."/>
            <person name="Suttle C.A."/>
        </authorList>
    </citation>
    <scope>NUCLEOTIDE SEQUENCE [LARGE SCALE GENOMIC DNA]</scope>
    <source>
        <strain evidence="1 2">BV-PW1</strain>
    </source>
</reference>
<accession>E3T4Z9</accession>
<dbReference type="EMBL" id="GU244497">
    <property type="protein sequence ID" value="ADO67262.1"/>
    <property type="molecule type" value="Genomic_DNA"/>
</dbReference>
<protein>
    <submittedName>
        <fullName evidence="1">Uncharacterized protein</fullName>
    </submittedName>
</protein>
<proteinExistence type="predicted"/>
<dbReference type="KEGG" id="vg:9887631"/>
<dbReference type="InterPro" id="IPR002110">
    <property type="entry name" value="Ankyrin_rpt"/>
</dbReference>
<dbReference type="GeneID" id="9887631"/>